<sequence>MIGVEVVGCTNHLYGTVCNDMNDGGSVLCQNSSFSRCSTSLEPSSTHPTYTLQHHTGKQKLSFTSSSGSSAITITRCTFHTMSATSFGGALEFSDSLASVSISECSFVNSVASSSGGAVPESYGGSVDIRSPVSCTVSDCHFIGTKTTVSYGGYIFLDSPNGSVQLSNCLIEDGTAAYGGGAVYGGGFDLLNGTTRISVKDSLFDGCSASSSGGGIVIRETESFLMQRVNFRACTASSGAKDVTFWNLTMAEVEDGNMVTNCISTSGANNVYFWNGSLDGSTLIPQVASIGLLSVTLSASLDGDDVGGTLTVTTSENVEGRMLVVVDNSLSDYEKPNVDSPPPIARLFVFDFSTPSTTSSQSIKFNEWNTLQYESYYTIPSAFLHNADISVSPSVLQTPNPPRIVEVLTDWSESDPERISFQLKGRTLSSGNYNVKLKGVSDFSIAVSFTGQQTPPAESRNMHSLIVQLLVGEVSKLRFDMTYEIDDVIEMSTGKPLILDPPRLFFTTPGPPTLKSVGTISFSDSKKDSITIQLIGELLFVNPYALTLSDGTSTSTVIAEFDADGVNGEATAVVYSMDDSETVQLGFGKTYTITGFTCPGNDQPTLTPNLQIIVPSEPARVEKVVSAALNDAQNEVEVTFQGRAIPSTITSITVTGQDPLVLISIKRLSDTSFSALFNVAETVSPTSLAFGETYSIDSVSSGLNILICHGVNFRVPSNVRLIDIDTTFSNNVKTGFHLVLTVEGSIHDSKYKLVLADNREVEVECSSSTLTCRTTAPIRIGWETGFKYGTEHTLSTMEEIGGSSQRVDLVMDTFTTDSKPTQPVFHVDESGGLSDFCGDNGDKCKTIDEAWRIVKGIGFPRPTLLIMVSTTLDSPIVVTEGMHVIVTNSSVFEPKLSVTSHDLSGGELGMIVVDSAFLELKDVDVLVLSVSPSFVLIHGTNSELIFRDGSFAGPFSGMTMNEESDTVCSWSSGALQLVNCDTHISSTSLFRLTQGAINMKNGSLEIDTSSFDSNSASSSSFPSSRRNIHCSDEGSITIESLSGGDGCNGLPLWASLESCSMNGYPTQPNSPLFVPQLNKDQSKCVFDTATQQYQVTLVGSRLIPCGLFLEVFEYNSDSNTEGQSVEFELNHESSDTQVTLVIGQKEIATLDQTQELRCRLKFGQNQQTTNWFTFSAAQIKDPEPTWTLITVDSGGSDEIGECGSAEDPCGSVVVGWRAGQRKMIGDGVRISIKKEVGFGERMWVGSERLLIQSASGNRSRLICESSVFGEREGKEGRDERMGIVTIGGGLVELCDLVLSLVSTSSGEVVGAFVVFGKGRFVVSSVEIVSSLSAGGGGVVGMGVGWVSGGEMEVKSVLMRNVFLNLPLFGGDDKHDGLDVSVCELRVENTTTSDALIHFSSLSPSSSFSLSNSSFMTTIRPIGSAPSSSSPTNLSLISVWTCQELLSVVDCVFEKSGTCLSSSPSTLTGNALHITLCSPFRCSSTIVISRCLFIDCLSVLSGCRTLQISTGAHSAKIVLSNDWFENLASGSSWPSRKGGIAVVDWTRSGSVSASSSSTAPVGIFVYFGSLRPTIIRRRFLHPTQIPIYDSLSSLSSSLSKNDVGNFDNRIAGLKIIHLPNDLTVSSTIQIRSEEVSLVAHHSKTCSFPPLVDILHPLTMQSSVPNSELNDPSLDAGADVSVVGAGLVFDSTPFSAGTGPLFSFGLADGPSLADTTHSLRMETTLMESSLVNVTSRRVETRGELLFGGQVNQQVVGCSICESTNHNSGTTMMDGNLGGNLRCANTSFNDCRREENTDPSFINENITQTTIGRKVFTSSSTATLVSYSLCTFKDMTVADGRGVGGGAAVYFYKAKSSLSVLDCFFENCRCTARHDDGGAICMWGSSAAGQCLRLERSSFSRCNTSVIDQNFAGCVIVGDTPSVAIRDCFFENSSALLDGALTLYTATHSILFNCAFVLCSGKNYSGTVGIHFTATFEFNFVHFRECSSVGHPNGSDVFLRDIAASQVTSDMFKFCDSTSGSPNVFFLKGSVSNSDFIPQIPKASTPSISLLIDFDDIQELATVNVTASEAIGGTMGILLTGLIVPRVVHVTFGTSDTKNQTGIEVVSSGQNGVLPKADYSLLNFSHSSSLFPPVIFGCVCRPDDTDSILLVVDGWRFEEGKYFMNVKAGTTDEEKEVALNRLDNETLRGTAPLYPSTAEGRLEWETEYEVARVVMETMDGNRSIVPLRTLKFTTPTEPIQIEKTKCTLGGEKEKAGVVEFWGVGLSSGDEYTLKVQKEESEGMVSVEEIELKGTLSSESESGSFLHTENLFGASSPRLSYGESYLVVGIVVGGVDGVVNKKVGFSVPSEPSRLTKITASEFTDTEKTRIELTFETHALAANTEYQMMLKSIVGEVKTGHEKEIVLTTNVDGVFPVFRVILYPMEEDETKMKGQLEFGTRYEVQCIQRESTLVHIETRTTFSTPPEPVRIEKCISRSLNRDRAKMTLVLKGRLLSSPQIKICLSNGSHKWAPISPISVKNDTHCSVDFLVGKEQNASTLAFGTEYTLKQDGESTDFVVHDEIVVSIPSPPTLSEIKFSFANSLNTSCVVEVIGIDLVPSTEYNVTLNSSLWVITGEIQIGWKGGLQFEREYTVTSVKPLSEEDGDITLLGSVSGETGKRPSSFNIFTDSSSMEGNQFCGDFRRACSSISEVWKIVTGLSIARPTIEIIDSVTMSEGIRIDGGMHVVLRNGTSSEPSLIVPSLFSLHSLTAVSVVEAAGFLELRNVDVWIESTDPSFVFLSATQATIGMDVPCRGSGDCRGLSNYVSWR</sequence>
<accession>A0ABQ9X0C9</accession>
<organism evidence="1 2">
    <name type="scientific">Blattamonas nauphoetae</name>
    <dbReference type="NCBI Taxonomy" id="2049346"/>
    <lineage>
        <taxon>Eukaryota</taxon>
        <taxon>Metamonada</taxon>
        <taxon>Preaxostyla</taxon>
        <taxon>Oxymonadida</taxon>
        <taxon>Blattamonas</taxon>
    </lineage>
</organism>
<dbReference type="SUPFAM" id="SSF51126">
    <property type="entry name" value="Pectin lyase-like"/>
    <property type="match status" value="1"/>
</dbReference>
<keyword evidence="2" id="KW-1185">Reference proteome</keyword>
<dbReference type="InterPro" id="IPR011050">
    <property type="entry name" value="Pectin_lyase_fold/virulence"/>
</dbReference>
<reference evidence="1 2" key="1">
    <citation type="journal article" date="2022" name="bioRxiv">
        <title>Genomics of Preaxostyla Flagellates Illuminates Evolutionary Transitions and the Path Towards Mitochondrial Loss.</title>
        <authorList>
            <person name="Novak L.V.F."/>
            <person name="Treitli S.C."/>
            <person name="Pyrih J."/>
            <person name="Halakuc P."/>
            <person name="Pipaliya S.V."/>
            <person name="Vacek V."/>
            <person name="Brzon O."/>
            <person name="Soukal P."/>
            <person name="Eme L."/>
            <person name="Dacks J.B."/>
            <person name="Karnkowska A."/>
            <person name="Elias M."/>
            <person name="Hampl V."/>
        </authorList>
    </citation>
    <scope>NUCLEOTIDE SEQUENCE [LARGE SCALE GENOMIC DNA]</scope>
    <source>
        <strain evidence="1">NAU3</strain>
        <tissue evidence="1">Gut</tissue>
    </source>
</reference>
<evidence type="ECO:0000313" key="2">
    <source>
        <dbReference type="Proteomes" id="UP001281761"/>
    </source>
</evidence>
<evidence type="ECO:0000313" key="1">
    <source>
        <dbReference type="EMBL" id="KAK2945165.1"/>
    </source>
</evidence>
<proteinExistence type="predicted"/>
<dbReference type="Proteomes" id="UP001281761">
    <property type="component" value="Unassembled WGS sequence"/>
</dbReference>
<comment type="caution">
    <text evidence="1">The sequence shown here is derived from an EMBL/GenBank/DDBJ whole genome shotgun (WGS) entry which is preliminary data.</text>
</comment>
<gene>
    <name evidence="1" type="ORF">BLNAU_19904</name>
</gene>
<dbReference type="EMBL" id="JARBJD010000270">
    <property type="protein sequence ID" value="KAK2945165.1"/>
    <property type="molecule type" value="Genomic_DNA"/>
</dbReference>
<protein>
    <submittedName>
        <fullName evidence="1">Uncharacterized protein</fullName>
    </submittedName>
</protein>
<name>A0ABQ9X0C9_9EUKA</name>